<feature type="compositionally biased region" description="Gly residues" evidence="2">
    <location>
        <begin position="200"/>
        <end position="217"/>
    </location>
</feature>
<dbReference type="CDD" id="cd00590">
    <property type="entry name" value="RRM_SF"/>
    <property type="match status" value="1"/>
</dbReference>
<feature type="compositionally biased region" description="Gly residues" evidence="2">
    <location>
        <begin position="175"/>
        <end position="190"/>
    </location>
</feature>
<feature type="compositionally biased region" description="Polar residues" evidence="2">
    <location>
        <begin position="446"/>
        <end position="455"/>
    </location>
</feature>
<dbReference type="InterPro" id="IPR035979">
    <property type="entry name" value="RBD_domain_sf"/>
</dbReference>
<gene>
    <name evidence="4" type="ORF">OJ253_823</name>
</gene>
<feature type="compositionally biased region" description="Gly residues" evidence="2">
    <location>
        <begin position="384"/>
        <end position="419"/>
    </location>
</feature>
<comment type="caution">
    <text evidence="4">The sequence shown here is derived from an EMBL/GenBank/DDBJ whole genome shotgun (WGS) entry which is preliminary data.</text>
</comment>
<name>A0A9D5DKB7_9CRYT</name>
<dbReference type="PROSITE" id="PS50102">
    <property type="entry name" value="RRM"/>
    <property type="match status" value="1"/>
</dbReference>
<reference evidence="4" key="1">
    <citation type="submission" date="2022-10" db="EMBL/GenBank/DDBJ databases">
        <title>Adaptive evolution leads to modifications in subtelomeric GC content in a zoonotic Cryptosporidium species.</title>
        <authorList>
            <person name="Li J."/>
            <person name="Feng Y."/>
            <person name="Xiao L."/>
        </authorList>
    </citation>
    <scope>NUCLEOTIDE SEQUENCE</scope>
    <source>
        <strain evidence="4">33844</strain>
    </source>
</reference>
<dbReference type="EMBL" id="JAPCXC010000014">
    <property type="protein sequence ID" value="KAJ1611564.1"/>
    <property type="molecule type" value="Genomic_DNA"/>
</dbReference>
<evidence type="ECO:0000256" key="1">
    <source>
        <dbReference type="PROSITE-ProRule" id="PRU00176"/>
    </source>
</evidence>
<dbReference type="Proteomes" id="UP001067231">
    <property type="component" value="Unassembled WGS sequence"/>
</dbReference>
<feature type="compositionally biased region" description="Low complexity" evidence="2">
    <location>
        <begin position="420"/>
        <end position="444"/>
    </location>
</feature>
<dbReference type="InterPro" id="IPR000504">
    <property type="entry name" value="RRM_dom"/>
</dbReference>
<feature type="compositionally biased region" description="Low complexity" evidence="2">
    <location>
        <begin position="255"/>
        <end position="271"/>
    </location>
</feature>
<evidence type="ECO:0000259" key="3">
    <source>
        <dbReference type="PROSITE" id="PS50102"/>
    </source>
</evidence>
<feature type="domain" description="RRM" evidence="3">
    <location>
        <begin position="88"/>
        <end position="165"/>
    </location>
</feature>
<protein>
    <submittedName>
        <fullName evidence="4">RRM+RGG-containing protein</fullName>
    </submittedName>
</protein>
<dbReference type="SMART" id="SM00360">
    <property type="entry name" value="RRM"/>
    <property type="match status" value="1"/>
</dbReference>
<sequence length="466" mass="48227">MENELCRSRTTRWADVEAEEDDLDMSLPVDRVSEMNISTSWSTDNDRSDSKKKMNTHISSHGTNSSTGGFGSGRHNKRMINLPREAPFIAKVTNLDYSLQLQDIQKFFKSNGIEDIKVKLPMRGGSNEGVATIEFGNFDDFSRSVNNLDGLCIGSRNIRVNAVPQKNRMDDGRSGSRGGGGISRGGGNSSGTGASYSSGGSMGGSQGGGFGSGGMRGGKNQSNRDPSPDFTIVRRMNPAKTEESSLKDGQSTGNSSSSSSGPKPSSSGPKDSSFEKNKTGPKGRTGSTPDQSSSSSSTQHETSNASSKTAGACDTDRVGAGGNRRWNLGASKEREKSRFKQSANESGQFRTVKGGGKGGGFMGRDVGGGGSGRRDGTDTRRGGKGGGYQGSGEGGTGNYVNKGGSGGGNSSHNNGGGSGTSSSSSGANMSESRSSAGSKSKVSSYRGVSSNVNIETRNRFAALGEN</sequence>
<dbReference type="SUPFAM" id="SSF54928">
    <property type="entry name" value="RNA-binding domain, RBD"/>
    <property type="match status" value="1"/>
</dbReference>
<dbReference type="Gene3D" id="3.30.70.330">
    <property type="match status" value="1"/>
</dbReference>
<dbReference type="InterPro" id="IPR012677">
    <property type="entry name" value="Nucleotide-bd_a/b_plait_sf"/>
</dbReference>
<feature type="compositionally biased region" description="Gly residues" evidence="2">
    <location>
        <begin position="353"/>
        <end position="371"/>
    </location>
</feature>
<evidence type="ECO:0000256" key="2">
    <source>
        <dbReference type="SAM" id="MobiDB-lite"/>
    </source>
</evidence>
<dbReference type="Pfam" id="PF00076">
    <property type="entry name" value="RRM_1"/>
    <property type="match status" value="1"/>
</dbReference>
<evidence type="ECO:0000313" key="4">
    <source>
        <dbReference type="EMBL" id="KAJ1611564.1"/>
    </source>
</evidence>
<dbReference type="GO" id="GO:0003723">
    <property type="term" value="F:RNA binding"/>
    <property type="evidence" value="ECO:0007669"/>
    <property type="project" value="UniProtKB-UniRule"/>
</dbReference>
<dbReference type="OrthoDB" id="48651at2759"/>
<accession>A0A9D5DKB7</accession>
<feature type="region of interest" description="Disordered" evidence="2">
    <location>
        <begin position="38"/>
        <end position="73"/>
    </location>
</feature>
<dbReference type="AlphaFoldDB" id="A0A9D5DKB7"/>
<keyword evidence="1" id="KW-0694">RNA-binding</keyword>
<proteinExistence type="predicted"/>
<feature type="compositionally biased region" description="Basic and acidic residues" evidence="2">
    <location>
        <begin position="372"/>
        <end position="381"/>
    </location>
</feature>
<feature type="compositionally biased region" description="Low complexity" evidence="2">
    <location>
        <begin position="285"/>
        <end position="307"/>
    </location>
</feature>
<organism evidence="4">
    <name type="scientific">Cryptosporidium canis</name>
    <dbReference type="NCBI Taxonomy" id="195482"/>
    <lineage>
        <taxon>Eukaryota</taxon>
        <taxon>Sar</taxon>
        <taxon>Alveolata</taxon>
        <taxon>Apicomplexa</taxon>
        <taxon>Conoidasida</taxon>
        <taxon>Coccidia</taxon>
        <taxon>Eucoccidiorida</taxon>
        <taxon>Eimeriorina</taxon>
        <taxon>Cryptosporidiidae</taxon>
        <taxon>Cryptosporidium</taxon>
    </lineage>
</organism>
<feature type="region of interest" description="Disordered" evidence="2">
    <location>
        <begin position="163"/>
        <end position="466"/>
    </location>
</feature>